<keyword evidence="3 6" id="KW-0378">Hydrolase</keyword>
<evidence type="ECO:0000256" key="6">
    <source>
        <dbReference type="RuleBase" id="RU003435"/>
    </source>
</evidence>
<sequence length="565" mass="66259">MEKQYLNTAFKINSYSDISKYLEEILNRTVSSSEELVTLISDYGALVEAFQEDYGWAYVNMTRDTQNAEYRERFSLFNDVISPEVQKISFEINKKIVHSKYAGSLKNSKWDLLLKRLSESIELFREENIPLGTEISNLAVKYQGKIGGAMIEFRKEEYTQSQMMKFLESKDRETRKEAFDKIVEKRLSMKKDIDVIFTSMTSLRAKTASNAGYTNYTDFRFKELERFDYTVKDCNDFHSSVLEVCTPIMGEIIEEKRIKLSVDKMAPYDNYATLPDDEQLKPFETTEEFIEKSKQVFKSIDPRFYDAFVKVNSAKHLDLESRKGKAPGGYNYPLYKAKLPFIFMNSSGSNNDMRTLMHESGHAVHTIAVSDMFTYFYKSTPSEVAELASMGMEMITYDKWSIFYPNEKQLKQAQRKQLEGMITFFPWCAIVDKFQHFIYENPTVSPEERNDYFEKLATDYQEKFFDWSQYKDYLRSLWQKQLHIFEVPFYYIEYGMAQLGAIQLWKNYMNDPKGTIEKYLKGLSLGSSKSIGEVYSTMGVSFDFSKEKMRELMSFAYDEYKKVLS</sequence>
<gene>
    <name evidence="8" type="ORF">DCW38_01850</name>
</gene>
<dbReference type="PANTHER" id="PTHR11804:SF48">
    <property type="entry name" value="PUTATIVE-RELATED"/>
    <property type="match status" value="1"/>
</dbReference>
<dbReference type="NCBIfam" id="TIGR02289">
    <property type="entry name" value="M3_not_pepF"/>
    <property type="match status" value="1"/>
</dbReference>
<dbReference type="GO" id="GO:0004222">
    <property type="term" value="F:metalloendopeptidase activity"/>
    <property type="evidence" value="ECO:0007669"/>
    <property type="project" value="InterPro"/>
</dbReference>
<comment type="caution">
    <text evidence="8">The sequence shown here is derived from an EMBL/GenBank/DDBJ whole genome shotgun (WGS) entry which is preliminary data.</text>
</comment>
<feature type="domain" description="Peptidase M3A/M3B catalytic" evidence="7">
    <location>
        <begin position="167"/>
        <end position="550"/>
    </location>
</feature>
<dbReference type="Gene3D" id="1.10.1370.30">
    <property type="match status" value="1"/>
</dbReference>
<organism evidence="8 9">
    <name type="scientific">candidate division WOR-3 bacterium</name>
    <dbReference type="NCBI Taxonomy" id="2052148"/>
    <lineage>
        <taxon>Bacteria</taxon>
        <taxon>Bacteria division WOR-3</taxon>
    </lineage>
</organism>
<dbReference type="InterPro" id="IPR001567">
    <property type="entry name" value="Pept_M3A_M3B_dom"/>
</dbReference>
<evidence type="ECO:0000256" key="5">
    <source>
        <dbReference type="ARBA" id="ARBA00023049"/>
    </source>
</evidence>
<dbReference type="Proteomes" id="UP000264062">
    <property type="component" value="Unassembled WGS sequence"/>
</dbReference>
<keyword evidence="1 6" id="KW-0645">Protease</keyword>
<dbReference type="GO" id="GO:0006508">
    <property type="term" value="P:proteolysis"/>
    <property type="evidence" value="ECO:0007669"/>
    <property type="project" value="UniProtKB-KW"/>
</dbReference>
<dbReference type="EMBL" id="DMZY01000058">
    <property type="protein sequence ID" value="HAV91910.1"/>
    <property type="molecule type" value="Genomic_DNA"/>
</dbReference>
<name>A0A350H8P4_UNCW3</name>
<reference evidence="8 9" key="1">
    <citation type="journal article" date="2018" name="Nat. Biotechnol.">
        <title>A standardized bacterial taxonomy based on genome phylogeny substantially revises the tree of life.</title>
        <authorList>
            <person name="Parks D.H."/>
            <person name="Chuvochina M."/>
            <person name="Waite D.W."/>
            <person name="Rinke C."/>
            <person name="Skarshewski A."/>
            <person name="Chaumeil P.A."/>
            <person name="Hugenholtz P."/>
        </authorList>
    </citation>
    <scope>NUCLEOTIDE SEQUENCE [LARGE SCALE GENOMIC DNA]</scope>
    <source>
        <strain evidence="8">UBA9956</strain>
    </source>
</reference>
<accession>A0A350H8P4</accession>
<evidence type="ECO:0000313" key="8">
    <source>
        <dbReference type="EMBL" id="HAV91910.1"/>
    </source>
</evidence>
<keyword evidence="2 6" id="KW-0479">Metal-binding</keyword>
<dbReference type="PANTHER" id="PTHR11804">
    <property type="entry name" value="PROTEASE M3 THIMET OLIGOPEPTIDASE-RELATED"/>
    <property type="match status" value="1"/>
</dbReference>
<evidence type="ECO:0000313" key="9">
    <source>
        <dbReference type="Proteomes" id="UP000264062"/>
    </source>
</evidence>
<dbReference type="Pfam" id="PF01432">
    <property type="entry name" value="Peptidase_M3"/>
    <property type="match status" value="1"/>
</dbReference>
<dbReference type="InterPro" id="IPR045090">
    <property type="entry name" value="Pept_M3A_M3B"/>
</dbReference>
<evidence type="ECO:0000256" key="3">
    <source>
        <dbReference type="ARBA" id="ARBA00022801"/>
    </source>
</evidence>
<dbReference type="InterPro" id="IPR011976">
    <property type="entry name" value="Pept_M3B_oligopep-rel"/>
</dbReference>
<protein>
    <submittedName>
        <fullName evidence="8">M3 family oligoendopeptidase</fullName>
    </submittedName>
</protein>
<comment type="cofactor">
    <cofactor evidence="6">
        <name>Zn(2+)</name>
        <dbReference type="ChEBI" id="CHEBI:29105"/>
    </cofactor>
    <text evidence="6">Binds 1 zinc ion.</text>
</comment>
<evidence type="ECO:0000256" key="1">
    <source>
        <dbReference type="ARBA" id="ARBA00022670"/>
    </source>
</evidence>
<keyword evidence="4 6" id="KW-0862">Zinc</keyword>
<evidence type="ECO:0000259" key="7">
    <source>
        <dbReference type="Pfam" id="PF01432"/>
    </source>
</evidence>
<dbReference type="CDD" id="cd09606">
    <property type="entry name" value="M3B_PepF"/>
    <property type="match status" value="1"/>
</dbReference>
<keyword evidence="5 6" id="KW-0482">Metalloprotease</keyword>
<dbReference type="AlphaFoldDB" id="A0A350H8P4"/>
<dbReference type="GO" id="GO:0006518">
    <property type="term" value="P:peptide metabolic process"/>
    <property type="evidence" value="ECO:0007669"/>
    <property type="project" value="TreeGrafter"/>
</dbReference>
<proteinExistence type="inferred from homology"/>
<comment type="similarity">
    <text evidence="6">Belongs to the peptidase M3 family.</text>
</comment>
<evidence type="ECO:0000256" key="4">
    <source>
        <dbReference type="ARBA" id="ARBA00022833"/>
    </source>
</evidence>
<dbReference type="SUPFAM" id="SSF55486">
    <property type="entry name" value="Metalloproteases ('zincins'), catalytic domain"/>
    <property type="match status" value="1"/>
</dbReference>
<evidence type="ECO:0000256" key="2">
    <source>
        <dbReference type="ARBA" id="ARBA00022723"/>
    </source>
</evidence>
<dbReference type="GO" id="GO:0046872">
    <property type="term" value="F:metal ion binding"/>
    <property type="evidence" value="ECO:0007669"/>
    <property type="project" value="UniProtKB-UniRule"/>
</dbReference>